<dbReference type="AlphaFoldDB" id="F2HHI0"/>
<evidence type="ECO:0000313" key="2">
    <source>
        <dbReference type="EMBL" id="AEA38776.1"/>
    </source>
</evidence>
<dbReference type="RefSeq" id="XP_003239674.1">
    <property type="nucleotide sequence ID" value="XM_003239626.1"/>
</dbReference>
<geneLocation type="nucleomorph" evidence="2"/>
<dbReference type="Pfam" id="PF01253">
    <property type="entry name" value="SUI1"/>
    <property type="match status" value="1"/>
</dbReference>
<evidence type="ECO:0000313" key="3">
    <source>
        <dbReference type="Proteomes" id="UP000243423"/>
    </source>
</evidence>
<feature type="domain" description="SUI1" evidence="1">
    <location>
        <begin position="31"/>
        <end position="93"/>
    </location>
</feature>
<dbReference type="InterPro" id="IPR036877">
    <property type="entry name" value="SUI1_dom_sf"/>
</dbReference>
<dbReference type="EMBL" id="CP002172">
    <property type="protein sequence ID" value="AEA38776.1"/>
    <property type="molecule type" value="Genomic_DNA"/>
</dbReference>
<dbReference type="PANTHER" id="PTHR10388">
    <property type="entry name" value="EUKARYOTIC TRANSLATION INITIATION FACTOR SUI1"/>
    <property type="match status" value="1"/>
</dbReference>
<sequence>MSKIINSTIQIKCEAKDKYNNKSFKKKINNVHIYTQQRNGKKILTIVQGLDQRLDFEKIIQILKRKFCCNGCVVESLDSGLVIQLQGDQKSKVSFF</sequence>
<organism evidence="2 3">
    <name type="scientific">Cryptomonas paramaecium</name>
    <dbReference type="NCBI Taxonomy" id="2898"/>
    <lineage>
        <taxon>Eukaryota</taxon>
        <taxon>Cryptophyceae</taxon>
        <taxon>Cryptomonadales</taxon>
        <taxon>Cryptomonadaceae</taxon>
        <taxon>Cryptomonas</taxon>
    </lineage>
</organism>
<protein>
    <submittedName>
        <fullName evidence="2">Translation factor sui1</fullName>
    </submittedName>
</protein>
<keyword evidence="2" id="KW-0542">Nucleomorph</keyword>
<dbReference type="PROSITE" id="PS50296">
    <property type="entry name" value="SUI1"/>
    <property type="match status" value="1"/>
</dbReference>
<dbReference type="InterPro" id="IPR001950">
    <property type="entry name" value="SUI1"/>
</dbReference>
<gene>
    <name evidence="2" type="primary">sui1</name>
    <name evidence="2" type="ORF">CPARA_1gp118</name>
</gene>
<evidence type="ECO:0000259" key="1">
    <source>
        <dbReference type="PROSITE" id="PS50296"/>
    </source>
</evidence>
<dbReference type="GO" id="GO:0003743">
    <property type="term" value="F:translation initiation factor activity"/>
    <property type="evidence" value="ECO:0007669"/>
    <property type="project" value="InterPro"/>
</dbReference>
<proteinExistence type="predicted"/>
<accession>F2HHI0</accession>
<dbReference type="Proteomes" id="UP000243423">
    <property type="component" value="Nucleomorph 1"/>
</dbReference>
<reference evidence="2 3" key="1">
    <citation type="journal article" date="2011" name="Genome Biol. Evol.">
        <title>Complete nucleomorph genome sequence of the nonphotosynthetic alga Cryptomonas paramecium reveals a core nucleomorph gene set.</title>
        <authorList>
            <person name="Tanifuji G."/>
            <person name="Onodera N.T."/>
            <person name="Wheeler T.J."/>
            <person name="Dlutek M."/>
            <person name="Donaher N."/>
            <person name="Archibald J.M."/>
        </authorList>
    </citation>
    <scope>NUCLEOTIDE SEQUENCE [LARGE SCALE GENOMIC DNA]</scope>
    <source>
        <strain evidence="2 3">CCAP977/2A</strain>
    </source>
</reference>
<dbReference type="SUPFAM" id="SSF55159">
    <property type="entry name" value="eIF1-like"/>
    <property type="match status" value="1"/>
</dbReference>
<dbReference type="GeneID" id="10446945"/>
<name>F2HHI0_9CRYP</name>
<dbReference type="Gene3D" id="3.30.780.10">
    <property type="entry name" value="SUI1-like domain"/>
    <property type="match status" value="1"/>
</dbReference>